<dbReference type="InterPro" id="IPR047655">
    <property type="entry name" value="Transpos_IS630-like"/>
</dbReference>
<dbReference type="SUPFAM" id="SSF46689">
    <property type="entry name" value="Homeodomain-like"/>
    <property type="match status" value="1"/>
</dbReference>
<dbReference type="NCBIfam" id="NF033545">
    <property type="entry name" value="transpos_IS630"/>
    <property type="match status" value="1"/>
</dbReference>
<dbReference type="AlphaFoldDB" id="A0A6C0EZ69"/>
<dbReference type="Pfam" id="PF13518">
    <property type="entry name" value="HTH_28"/>
    <property type="match status" value="1"/>
</dbReference>
<reference evidence="3" key="1">
    <citation type="journal article" date="2020" name="Nature">
        <title>Giant virus diversity and host interactions through global metagenomics.</title>
        <authorList>
            <person name="Schulz F."/>
            <person name="Roux S."/>
            <person name="Paez-Espino D."/>
            <person name="Jungbluth S."/>
            <person name="Walsh D.A."/>
            <person name="Denef V.J."/>
            <person name="McMahon K.D."/>
            <person name="Konstantinidis K.T."/>
            <person name="Eloe-Fadrosh E.A."/>
            <person name="Kyrpides N.C."/>
            <person name="Woyke T."/>
        </authorList>
    </citation>
    <scope>NUCLEOTIDE SEQUENCE</scope>
    <source>
        <strain evidence="3">GVMAG-M-3300009161-30</strain>
    </source>
</reference>
<dbReference type="PANTHER" id="PTHR46564">
    <property type="entry name" value="TRANSPOSASE"/>
    <property type="match status" value="1"/>
</dbReference>
<proteinExistence type="predicted"/>
<organism evidence="3">
    <name type="scientific">viral metagenome</name>
    <dbReference type="NCBI Taxonomy" id="1070528"/>
    <lineage>
        <taxon>unclassified sequences</taxon>
        <taxon>metagenomes</taxon>
        <taxon>organismal metagenomes</taxon>
    </lineage>
</organism>
<dbReference type="SUPFAM" id="SSF53098">
    <property type="entry name" value="Ribonuclease H-like"/>
    <property type="match status" value="1"/>
</dbReference>
<dbReference type="InterPro" id="IPR012337">
    <property type="entry name" value="RNaseH-like_sf"/>
</dbReference>
<dbReference type="InterPro" id="IPR038717">
    <property type="entry name" value="Tc1-like_DDE_dom"/>
</dbReference>
<evidence type="ECO:0000313" key="3">
    <source>
        <dbReference type="EMBL" id="QHT32475.1"/>
    </source>
</evidence>
<feature type="domain" description="Insertion element IS150 protein InsJ-like helix-turn-helix" evidence="2">
    <location>
        <begin position="9"/>
        <end position="57"/>
    </location>
</feature>
<dbReference type="Gene3D" id="3.30.420.10">
    <property type="entry name" value="Ribonuclease H-like superfamily/Ribonuclease H"/>
    <property type="match status" value="1"/>
</dbReference>
<dbReference type="InterPro" id="IPR009057">
    <property type="entry name" value="Homeodomain-like_sf"/>
</dbReference>
<protein>
    <submittedName>
        <fullName evidence="3">Uncharacterized protein</fullName>
    </submittedName>
</protein>
<dbReference type="InterPro" id="IPR036397">
    <property type="entry name" value="RNaseH_sf"/>
</dbReference>
<feature type="domain" description="Tc1-like transposase DDE" evidence="1">
    <location>
        <begin position="152"/>
        <end position="292"/>
    </location>
</feature>
<evidence type="ECO:0000259" key="1">
    <source>
        <dbReference type="Pfam" id="PF13358"/>
    </source>
</evidence>
<dbReference type="GO" id="GO:0003676">
    <property type="term" value="F:nucleic acid binding"/>
    <property type="evidence" value="ECO:0007669"/>
    <property type="project" value="InterPro"/>
</dbReference>
<sequence>MKHKGYDYKISAVNYYLKNKDNIRKTCKIFDCNKSTLQRWIQIYKTNKNLTRKNRKPISYKINKEQVKSAVNMIDKNEQLTMDELLFDMKLKYKDFDITRRHLGRVIRANNRTRKRTRHQHFPKERRKQLTDKNKEMEAFYTEVHKYPLDKIICLDETSIGSHLKPSYSRCFIGKRCVIKTNNNFVFRSFTLLVAINNSKCVGKIFYEKGGTTKERMVEFIETQISPKYKDNLIILDNAGSHNNDMVKEAILKSGNQYLFTIPYSPVTNAVEMYFNQIKTHTKKNRDVYTFDGLEKNVDKAIDKVKTENYKNYFQYAYGIKEDTTYKRKPSTRKCKLKKYKS</sequence>
<dbReference type="EMBL" id="MN738944">
    <property type="protein sequence ID" value="QHT32475.1"/>
    <property type="molecule type" value="Genomic_DNA"/>
</dbReference>
<dbReference type="InterPro" id="IPR055247">
    <property type="entry name" value="InsJ-like_HTH"/>
</dbReference>
<name>A0A6C0EZ69_9ZZZZ</name>
<dbReference type="Pfam" id="PF13358">
    <property type="entry name" value="DDE_3"/>
    <property type="match status" value="1"/>
</dbReference>
<dbReference type="PANTHER" id="PTHR46564:SF1">
    <property type="entry name" value="TRANSPOSASE"/>
    <property type="match status" value="1"/>
</dbReference>
<accession>A0A6C0EZ69</accession>
<evidence type="ECO:0000259" key="2">
    <source>
        <dbReference type="Pfam" id="PF13518"/>
    </source>
</evidence>